<proteinExistence type="inferred from homology"/>
<keyword evidence="7" id="KW-1185">Reference proteome</keyword>
<dbReference type="Pfam" id="PF25758">
    <property type="entry name" value="TPR_IPO11"/>
    <property type="match status" value="1"/>
</dbReference>
<accession>F0XCI2</accession>
<reference evidence="6 7" key="1">
    <citation type="journal article" date="2011" name="Proc. Natl. Acad. Sci. U.S.A.">
        <title>Genome and transcriptome analyses of the mountain pine beetle-fungal symbiont Grosmannia clavigera, a lodgepole pine pathogen.</title>
        <authorList>
            <person name="DiGuistini S."/>
            <person name="Wang Y."/>
            <person name="Liao N.Y."/>
            <person name="Taylor G."/>
            <person name="Tanguay P."/>
            <person name="Feau N."/>
            <person name="Henrissat B."/>
            <person name="Chan S.K."/>
            <person name="Hesse-Orce U."/>
            <person name="Alamouti S.M."/>
            <person name="Tsui C.K.M."/>
            <person name="Docking R.T."/>
            <person name="Levasseur A."/>
            <person name="Haridas S."/>
            <person name="Robertson G."/>
            <person name="Birol I."/>
            <person name="Holt R.A."/>
            <person name="Marra M.A."/>
            <person name="Hamelin R.C."/>
            <person name="Hirst M."/>
            <person name="Jones S.J.M."/>
            <person name="Bohlmann J."/>
            <person name="Breuil C."/>
        </authorList>
    </citation>
    <scope>NUCLEOTIDE SEQUENCE [LARGE SCALE GENOMIC DNA]</scope>
    <source>
        <strain evidence="7">kw1407 / UAMH 11150</strain>
    </source>
</reference>
<dbReference type="InterPro" id="IPR058669">
    <property type="entry name" value="TPR_IPO7/11-like"/>
</dbReference>
<dbReference type="HOGENOM" id="CLU_003886_1_0_1"/>
<dbReference type="PANTHER" id="PTHR10997:SF7">
    <property type="entry name" value="IMPORTIN-11"/>
    <property type="match status" value="1"/>
</dbReference>
<dbReference type="Pfam" id="PF03810">
    <property type="entry name" value="IBN_N"/>
    <property type="match status" value="1"/>
</dbReference>
<dbReference type="Proteomes" id="UP000007796">
    <property type="component" value="Unassembled WGS sequence"/>
</dbReference>
<feature type="domain" description="Importin N-terminal" evidence="5">
    <location>
        <begin position="37"/>
        <end position="111"/>
    </location>
</feature>
<dbReference type="STRING" id="655863.F0XCI2"/>
<dbReference type="GO" id="GO:0005829">
    <property type="term" value="C:cytosol"/>
    <property type="evidence" value="ECO:0007669"/>
    <property type="project" value="TreeGrafter"/>
</dbReference>
<dbReference type="GO" id="GO:0031267">
    <property type="term" value="F:small GTPase binding"/>
    <property type="evidence" value="ECO:0007669"/>
    <property type="project" value="InterPro"/>
</dbReference>
<name>F0XCI2_GROCL</name>
<keyword evidence="3" id="KW-0813">Transport</keyword>
<dbReference type="GO" id="GO:0006606">
    <property type="term" value="P:protein import into nucleus"/>
    <property type="evidence" value="ECO:0007669"/>
    <property type="project" value="TreeGrafter"/>
</dbReference>
<dbReference type="PANTHER" id="PTHR10997">
    <property type="entry name" value="IMPORTIN-7, 8, 11"/>
    <property type="match status" value="1"/>
</dbReference>
<evidence type="ECO:0000313" key="6">
    <source>
        <dbReference type="EMBL" id="EFX03642.1"/>
    </source>
</evidence>
<dbReference type="SMART" id="SM00913">
    <property type="entry name" value="IBN_N"/>
    <property type="match status" value="1"/>
</dbReference>
<dbReference type="SUPFAM" id="SSF48371">
    <property type="entry name" value="ARM repeat"/>
    <property type="match status" value="1"/>
</dbReference>
<organism evidence="7">
    <name type="scientific">Grosmannia clavigera (strain kw1407 / UAMH 11150)</name>
    <name type="common">Blue stain fungus</name>
    <name type="synonym">Graphiocladiella clavigera</name>
    <dbReference type="NCBI Taxonomy" id="655863"/>
    <lineage>
        <taxon>Eukaryota</taxon>
        <taxon>Fungi</taxon>
        <taxon>Dikarya</taxon>
        <taxon>Ascomycota</taxon>
        <taxon>Pezizomycotina</taxon>
        <taxon>Sordariomycetes</taxon>
        <taxon>Sordariomycetidae</taxon>
        <taxon>Ophiostomatales</taxon>
        <taxon>Ophiostomataceae</taxon>
        <taxon>Leptographium</taxon>
    </lineage>
</organism>
<dbReference type="GeneID" id="25979051"/>
<dbReference type="InterPro" id="IPR016024">
    <property type="entry name" value="ARM-type_fold"/>
</dbReference>
<gene>
    <name evidence="6" type="ORF">CMQ_570</name>
</gene>
<evidence type="ECO:0000256" key="4">
    <source>
        <dbReference type="ARBA" id="ARBA00023242"/>
    </source>
</evidence>
<dbReference type="InParanoid" id="F0XCI2"/>
<dbReference type="PROSITE" id="PS50166">
    <property type="entry name" value="IMPORTIN_B_NT"/>
    <property type="match status" value="1"/>
</dbReference>
<evidence type="ECO:0000313" key="7">
    <source>
        <dbReference type="Proteomes" id="UP000007796"/>
    </source>
</evidence>
<dbReference type="EMBL" id="GL629765">
    <property type="protein sequence ID" value="EFX03642.1"/>
    <property type="molecule type" value="Genomic_DNA"/>
</dbReference>
<comment type="similarity">
    <text evidence="2">Belongs to the importin beta family.</text>
</comment>
<dbReference type="InterPro" id="IPR001494">
    <property type="entry name" value="Importin-beta_N"/>
</dbReference>
<dbReference type="OrthoDB" id="361693at2759"/>
<evidence type="ECO:0000256" key="2">
    <source>
        <dbReference type="ARBA" id="ARBA00007991"/>
    </source>
</evidence>
<dbReference type="AlphaFoldDB" id="F0XCI2"/>
<dbReference type="GO" id="GO:0005635">
    <property type="term" value="C:nuclear envelope"/>
    <property type="evidence" value="ECO:0007669"/>
    <property type="project" value="TreeGrafter"/>
</dbReference>
<evidence type="ECO:0000256" key="3">
    <source>
        <dbReference type="ARBA" id="ARBA00022448"/>
    </source>
</evidence>
<keyword evidence="4" id="KW-0539">Nucleus</keyword>
<dbReference type="FunCoup" id="F0XCI2">
    <property type="interactions" value="941"/>
</dbReference>
<dbReference type="Gene3D" id="1.25.10.10">
    <property type="entry name" value="Leucine-rich Repeat Variant"/>
    <property type="match status" value="1"/>
</dbReference>
<evidence type="ECO:0000259" key="5">
    <source>
        <dbReference type="PROSITE" id="PS50166"/>
    </source>
</evidence>
<sequence length="1038" mass="115459">MSFAIEVPGEAVPFNIPDLCKALQAGTSSDHNQRQSATQQLDEWKTHPGFYSALQSVYLEYSLPSSVRLLAIIMLKNGIDRDWRGAANARGGIQPDEKARIRARLFEGTIREEDRTLARQSAVLTAKVVRIDYPQEWPTALPEIVSILRSVKDSSHVQLHGTVLLLLRVIKELSTARLRRSALQQMAEEILYLLIEVYRATTDIWVDCLVRENYSAVAVDYAVENSLHALKAIRHLVVNGFDNPAHSPLVQQFWGLSHSNFESFISYIHPETDTPPPHQEVIGRHILQLAKLHIAVCDAHPASFALLPNSVVLVHVYWDLVSSFANMYTSSAGLRPGGGSARMAKPKVEGPFFEQLALKGLLLLKSCHQIISRPMVAFKNRDEQTRREQAQGKQIIETQLFTSEFMLVVVDVIVSKLFVFRQSDLAAWDEDPEEWEAEESESGSAWEWQVRPCAEKLFLGLLIKNKSMLVQPLLAYFDRTMNGSMDLLTKEAVYTAMGNAAVAIEGMFDFDSFVASTLVQDAQSQFELARVLRRRVAMLLSAWAFHELKPDATRAVYSISAHLLNASDPANDLVVRLTAARQIKATANIAFSAEAFDPFSTGIFSSLMQLLQEVENEETKLAVLDTIRVLIERMETTAARFSDSVVAALPAVWESAGPETYMIKQSVLAIISSLVMALQAASQRYHELILPLIADAVNPSSSVHEHLLDEGLDLWCSVMTMSSSPLSENLVGLLLRVVPLLEYDSPVVETCLRITNAYIVLEPSTALSEQFRKPVLNGLACAMETTRTEQVQEAAAVMRHLVQEAQVLGGSEGVSLIVQDLRETGFLERMLKRIHGAWEAHQSTGPKAKQSPIGPTTEIQYYSILGWVALADPRVFVQSILCSTNDAASVWSWLGAEWFGIFEMMGSSEHLKLSCLGLTRLCELAEPMQGLVLGRLQDYFSMWTSTVADAQGDATQPDCYVWDGPPTTEYDTPLQTAENALAAKEPVHTERTFDFVLLRLQSLVAQCGGEQQFEAEWAVNVDVDVLAGFRELSQPRKE</sequence>
<evidence type="ECO:0000256" key="1">
    <source>
        <dbReference type="ARBA" id="ARBA00004123"/>
    </source>
</evidence>
<comment type="subcellular location">
    <subcellularLocation>
        <location evidence="1">Nucleus</location>
    </subcellularLocation>
</comment>
<protein>
    <submittedName>
        <fullName evidence="6">Importin</fullName>
    </submittedName>
</protein>
<dbReference type="InterPro" id="IPR011989">
    <property type="entry name" value="ARM-like"/>
</dbReference>
<dbReference type="eggNOG" id="KOG1993">
    <property type="taxonomic scope" value="Eukaryota"/>
</dbReference>
<dbReference type="RefSeq" id="XP_014173124.1">
    <property type="nucleotide sequence ID" value="XM_014317649.1"/>
</dbReference>